<reference evidence="2 3" key="1">
    <citation type="submission" date="2018-04" db="EMBL/GenBank/DDBJ databases">
        <title>Genomic Encyclopedia of Archaeal and Bacterial Type Strains, Phase II (KMG-II): from individual species to whole genera.</title>
        <authorList>
            <person name="Goeker M."/>
        </authorList>
    </citation>
    <scope>NUCLEOTIDE SEQUENCE [LARGE SCALE GENOMIC DNA]</scope>
    <source>
        <strain evidence="2 3">DSM 45787</strain>
    </source>
</reference>
<sequence length="362" mass="38564">MIQQRLRDHGFPVGRLPTGSRNCITDVADVRVGHITLREPDKGICTGVTAILPHGGNPFRVKSTAASHVINGFGKTTGLVQVEELGTLESPLLLTNTFGVPAATEGALRWLMERDPSIGDSAGSVNVVTAECNDGWLNDLRGLHVRPGHAFRAIECARGDRRSEEGSIGAGTGMICFGWKGGIGTSSRRITTERGVGHIGVLTLTNFGRPEDLTILGVPMDRIAPETMESPPDGSVIIVLATDLPMDARQLKRVARRSAFGLARTGSFAYHGSGDIVIAFSNARLQPHVPDDSILSAGHLAEDGPLISRCFRAAAEATEEAVYNSLFQTETITGRQGRSIPILPPSAVLERLKEAGLLGRDV</sequence>
<dbReference type="InterPro" id="IPR005321">
    <property type="entry name" value="Peptidase_S58_DmpA"/>
</dbReference>
<gene>
    <name evidence="2" type="ORF">C8P63_104161</name>
</gene>
<dbReference type="EMBL" id="QBKR01000004">
    <property type="protein sequence ID" value="PTX63316.1"/>
    <property type="molecule type" value="Genomic_DNA"/>
</dbReference>
<dbReference type="PANTHER" id="PTHR36512">
    <property type="entry name" value="D-AMINOPEPTIDASE"/>
    <property type="match status" value="1"/>
</dbReference>
<dbReference type="OrthoDB" id="9770388at2"/>
<dbReference type="Gene3D" id="3.60.70.12">
    <property type="entry name" value="L-amino peptidase D-ALA esterase/amidase"/>
    <property type="match status" value="1"/>
</dbReference>
<name>A0A2T6C4S1_9BACL</name>
<protein>
    <submittedName>
        <fullName evidence="2">D-aminopeptidase</fullName>
    </submittedName>
</protein>
<accession>A0A2T6C4S1</accession>
<dbReference type="RefSeq" id="WP_108022144.1">
    <property type="nucleotide sequence ID" value="NZ_QBKR01000004.1"/>
</dbReference>
<keyword evidence="2" id="KW-0378">Hydrolase</keyword>
<dbReference type="Pfam" id="PF03576">
    <property type="entry name" value="Peptidase_S58"/>
    <property type="match status" value="1"/>
</dbReference>
<dbReference type="PANTHER" id="PTHR36512:SF3">
    <property type="entry name" value="BLR5678 PROTEIN"/>
    <property type="match status" value="1"/>
</dbReference>
<dbReference type="SUPFAM" id="SSF56266">
    <property type="entry name" value="DmpA/ArgJ-like"/>
    <property type="match status" value="1"/>
</dbReference>
<keyword evidence="3" id="KW-1185">Reference proteome</keyword>
<evidence type="ECO:0000313" key="3">
    <source>
        <dbReference type="Proteomes" id="UP000244240"/>
    </source>
</evidence>
<dbReference type="AlphaFoldDB" id="A0A2T6C4S1"/>
<dbReference type="GO" id="GO:0004177">
    <property type="term" value="F:aminopeptidase activity"/>
    <property type="evidence" value="ECO:0007669"/>
    <property type="project" value="UniProtKB-KW"/>
</dbReference>
<dbReference type="InterPro" id="IPR016117">
    <property type="entry name" value="ArgJ-like_dom_sf"/>
</dbReference>
<comment type="similarity">
    <text evidence="1">Belongs to the peptidase S58 family.</text>
</comment>
<dbReference type="CDD" id="cd02253">
    <property type="entry name" value="DmpA"/>
    <property type="match status" value="1"/>
</dbReference>
<keyword evidence="2" id="KW-0031">Aminopeptidase</keyword>
<proteinExistence type="inferred from homology"/>
<evidence type="ECO:0000256" key="1">
    <source>
        <dbReference type="ARBA" id="ARBA00007068"/>
    </source>
</evidence>
<dbReference type="Proteomes" id="UP000244240">
    <property type="component" value="Unassembled WGS sequence"/>
</dbReference>
<comment type="caution">
    <text evidence="2">The sequence shown here is derived from an EMBL/GenBank/DDBJ whole genome shotgun (WGS) entry which is preliminary data.</text>
</comment>
<keyword evidence="2" id="KW-0645">Protease</keyword>
<evidence type="ECO:0000313" key="2">
    <source>
        <dbReference type="EMBL" id="PTX63316.1"/>
    </source>
</evidence>
<organism evidence="2 3">
    <name type="scientific">Melghirimyces profundicolus</name>
    <dbReference type="NCBI Taxonomy" id="1242148"/>
    <lineage>
        <taxon>Bacteria</taxon>
        <taxon>Bacillati</taxon>
        <taxon>Bacillota</taxon>
        <taxon>Bacilli</taxon>
        <taxon>Bacillales</taxon>
        <taxon>Thermoactinomycetaceae</taxon>
        <taxon>Melghirimyces</taxon>
    </lineage>
</organism>